<evidence type="ECO:0000313" key="1">
    <source>
        <dbReference type="EMBL" id="MBB3674666.1"/>
    </source>
</evidence>
<dbReference type="AlphaFoldDB" id="A0A839Y099"/>
<sequence length="31" mass="3278">MAAVSFAWDVVTGDRLASDEVGGDVMTVLHQ</sequence>
<accession>A0A839Y099</accession>
<organism evidence="1 2">
    <name type="scientific">Modestobacter versicolor</name>
    <dbReference type="NCBI Taxonomy" id="429133"/>
    <lineage>
        <taxon>Bacteria</taxon>
        <taxon>Bacillati</taxon>
        <taxon>Actinomycetota</taxon>
        <taxon>Actinomycetes</taxon>
        <taxon>Geodermatophilales</taxon>
        <taxon>Geodermatophilaceae</taxon>
        <taxon>Modestobacter</taxon>
    </lineage>
</organism>
<dbReference type="EMBL" id="JACIBU010000001">
    <property type="protein sequence ID" value="MBB3674666.1"/>
    <property type="molecule type" value="Genomic_DNA"/>
</dbReference>
<comment type="caution">
    <text evidence="1">The sequence shown here is derived from an EMBL/GenBank/DDBJ whole genome shotgun (WGS) entry which is preliminary data.</text>
</comment>
<proteinExistence type="predicted"/>
<protein>
    <submittedName>
        <fullName evidence="1">Uncharacterized protein</fullName>
    </submittedName>
</protein>
<gene>
    <name evidence="1" type="ORF">FHX36_000401</name>
</gene>
<reference evidence="1 2" key="1">
    <citation type="submission" date="2020-08" db="EMBL/GenBank/DDBJ databases">
        <title>Sequencing the genomes of 1000 actinobacteria strains.</title>
        <authorList>
            <person name="Klenk H.-P."/>
        </authorList>
    </citation>
    <scope>NUCLEOTIDE SEQUENCE [LARGE SCALE GENOMIC DNA]</scope>
    <source>
        <strain evidence="1 2">DSM 16678</strain>
    </source>
</reference>
<dbReference type="Proteomes" id="UP000580718">
    <property type="component" value="Unassembled WGS sequence"/>
</dbReference>
<name>A0A839Y099_9ACTN</name>
<evidence type="ECO:0000313" key="2">
    <source>
        <dbReference type="Proteomes" id="UP000580718"/>
    </source>
</evidence>